<comment type="caution">
    <text evidence="7">The sequence shown here is derived from an EMBL/GenBank/DDBJ whole genome shotgun (WGS) entry which is preliminary data.</text>
</comment>
<dbReference type="InterPro" id="IPR050426">
    <property type="entry name" value="Glycosyltransferase_28"/>
</dbReference>
<dbReference type="PANTHER" id="PTHR48050:SF13">
    <property type="entry name" value="STEROL 3-BETA-GLUCOSYLTRANSFERASE UGT80A2"/>
    <property type="match status" value="1"/>
</dbReference>
<keyword evidence="4" id="KW-0732">Signal</keyword>
<organism evidence="7 8">
    <name type="scientific">Pseudonocardia hydrocarbonoxydans</name>
    <dbReference type="NCBI Taxonomy" id="76726"/>
    <lineage>
        <taxon>Bacteria</taxon>
        <taxon>Bacillati</taxon>
        <taxon>Actinomycetota</taxon>
        <taxon>Actinomycetes</taxon>
        <taxon>Pseudonocardiales</taxon>
        <taxon>Pseudonocardiaceae</taxon>
        <taxon>Pseudonocardia</taxon>
    </lineage>
</organism>
<dbReference type="RefSeq" id="WP_141279222.1">
    <property type="nucleotide sequence ID" value="NZ_BJNG01000022.1"/>
</dbReference>
<feature type="signal peptide" evidence="4">
    <location>
        <begin position="1"/>
        <end position="21"/>
    </location>
</feature>
<dbReference type="SUPFAM" id="SSF53756">
    <property type="entry name" value="UDP-Glycosyltransferase/glycogen phosphorylase"/>
    <property type="match status" value="1"/>
</dbReference>
<dbReference type="InterPro" id="IPR048284">
    <property type="entry name" value="EryCIII-like_N"/>
</dbReference>
<sequence>MRLLVVAAPLAGHLTALLPLAAAVQAAGHDVAIATGDTALGVDSGGVETHDVTPGLRFGRVGAAVALRHPRAVWAEVAGRGGQELARHLFGALNRRMADPLVALVRTLRPDLVVYEPWAPAGALAAGAVGVPAVLLENGLFDGEWASRTAAAGLADAIGRHGLGPGLPPPAAVVTVRPPALGAAPGHLPMRPATGWSGRADLPAGLAVPGPRPRLLVSRSTVPGPGPGDPTRAVVAAAAGLDADVVLVRPVPKIAAGPLPPNVTTTGWIPLDAALPAATAIVQHGGAGTALGALAAGCPQLLLPGIGDRRGNAEAVAGAGAGLAVPARGITTDVLARLLTDPGLRVAAERIAAEIADMPVPAELVDPLLALA</sequence>
<evidence type="ECO:0000256" key="3">
    <source>
        <dbReference type="ARBA" id="ARBA00022679"/>
    </source>
</evidence>
<dbReference type="PANTHER" id="PTHR48050">
    <property type="entry name" value="STEROL 3-BETA-GLUCOSYLTRANSFERASE"/>
    <property type="match status" value="1"/>
</dbReference>
<evidence type="ECO:0000256" key="1">
    <source>
        <dbReference type="ARBA" id="ARBA00006962"/>
    </source>
</evidence>
<keyword evidence="3 7" id="KW-0808">Transferase</keyword>
<accession>A0A4Y3WRG7</accession>
<reference evidence="7 8" key="1">
    <citation type="submission" date="2019-06" db="EMBL/GenBank/DDBJ databases">
        <title>Whole genome shotgun sequence of Pseudonocardia hydrocarbonoxydans NBRC 14498.</title>
        <authorList>
            <person name="Hosoyama A."/>
            <person name="Uohara A."/>
            <person name="Ohji S."/>
            <person name="Ichikawa N."/>
        </authorList>
    </citation>
    <scope>NUCLEOTIDE SEQUENCE [LARGE SCALE GENOMIC DNA]</scope>
    <source>
        <strain evidence="7 8">NBRC 14498</strain>
    </source>
</reference>
<gene>
    <name evidence="7" type="ORF">PHY01_29630</name>
</gene>
<dbReference type="InterPro" id="IPR010610">
    <property type="entry name" value="EryCIII-like_C"/>
</dbReference>
<evidence type="ECO:0000256" key="4">
    <source>
        <dbReference type="SAM" id="SignalP"/>
    </source>
</evidence>
<evidence type="ECO:0000256" key="2">
    <source>
        <dbReference type="ARBA" id="ARBA00022676"/>
    </source>
</evidence>
<dbReference type="OrthoDB" id="5488434at2"/>
<keyword evidence="8" id="KW-1185">Reference proteome</keyword>
<dbReference type="Proteomes" id="UP000320338">
    <property type="component" value="Unassembled WGS sequence"/>
</dbReference>
<evidence type="ECO:0000259" key="6">
    <source>
        <dbReference type="Pfam" id="PF21036"/>
    </source>
</evidence>
<name>A0A4Y3WRG7_9PSEU</name>
<evidence type="ECO:0000313" key="8">
    <source>
        <dbReference type="Proteomes" id="UP000320338"/>
    </source>
</evidence>
<feature type="domain" description="Erythromycin biosynthesis protein CIII-like N-terminal" evidence="6">
    <location>
        <begin position="23"/>
        <end position="140"/>
    </location>
</feature>
<dbReference type="GO" id="GO:0016757">
    <property type="term" value="F:glycosyltransferase activity"/>
    <property type="evidence" value="ECO:0007669"/>
    <property type="project" value="UniProtKB-KW"/>
</dbReference>
<dbReference type="Pfam" id="PF06722">
    <property type="entry name" value="EryCIII-like_C"/>
    <property type="match status" value="1"/>
</dbReference>
<dbReference type="Pfam" id="PF21036">
    <property type="entry name" value="EryCIII-like_N"/>
    <property type="match status" value="1"/>
</dbReference>
<comment type="similarity">
    <text evidence="1">Belongs to the glycosyltransferase 28 family.</text>
</comment>
<evidence type="ECO:0000259" key="5">
    <source>
        <dbReference type="Pfam" id="PF06722"/>
    </source>
</evidence>
<evidence type="ECO:0000313" key="7">
    <source>
        <dbReference type="EMBL" id="GEC20680.1"/>
    </source>
</evidence>
<dbReference type="AlphaFoldDB" id="A0A4Y3WRG7"/>
<protein>
    <submittedName>
        <fullName evidence="7">Glycosyl transferase</fullName>
    </submittedName>
</protein>
<dbReference type="Gene3D" id="3.40.50.2000">
    <property type="entry name" value="Glycogen Phosphorylase B"/>
    <property type="match status" value="2"/>
</dbReference>
<feature type="domain" description="Erythromycin biosynthesis protein CIII-like C-terminal" evidence="5">
    <location>
        <begin position="234"/>
        <end position="371"/>
    </location>
</feature>
<proteinExistence type="inferred from homology"/>
<feature type="chain" id="PRO_5038611076" evidence="4">
    <location>
        <begin position="22"/>
        <end position="372"/>
    </location>
</feature>
<dbReference type="EMBL" id="BJNG01000022">
    <property type="protein sequence ID" value="GEC20680.1"/>
    <property type="molecule type" value="Genomic_DNA"/>
</dbReference>
<keyword evidence="2" id="KW-0328">Glycosyltransferase</keyword>